<evidence type="ECO:0000313" key="2">
    <source>
        <dbReference type="Proteomes" id="UP001177021"/>
    </source>
</evidence>
<gene>
    <name evidence="1" type="ORF">MILVUS5_LOCUS15543</name>
</gene>
<evidence type="ECO:0000313" key="1">
    <source>
        <dbReference type="EMBL" id="CAJ2646914.1"/>
    </source>
</evidence>
<dbReference type="EMBL" id="CASHSV030000109">
    <property type="protein sequence ID" value="CAJ2646914.1"/>
    <property type="molecule type" value="Genomic_DNA"/>
</dbReference>
<name>A0ACB0JT22_TRIPR</name>
<accession>A0ACB0JT22</accession>
<reference evidence="1" key="1">
    <citation type="submission" date="2023-10" db="EMBL/GenBank/DDBJ databases">
        <authorList>
            <person name="Rodriguez Cubillos JULIANA M."/>
            <person name="De Vega J."/>
        </authorList>
    </citation>
    <scope>NUCLEOTIDE SEQUENCE</scope>
</reference>
<dbReference type="Proteomes" id="UP001177021">
    <property type="component" value="Unassembled WGS sequence"/>
</dbReference>
<keyword evidence="2" id="KW-1185">Reference proteome</keyword>
<sequence length="293" mass="33430">MDEFEEAFNAQQNALPPNERAPEEVRDTIMLDQFVEVAGGMQRNHLRGQGNASSLVIRTPMGYRLDPSSTFSSSSSFARSNAAVDFEEMERRLKADNDARVQAEVASQLQSHMDTMRSRLRAEARDDIELIVQRRLSQRQPQQQNSQNMPARHSAYASSNPYQQHARYVPQQMPARHLSRFQPMPFQSNSSSFQESGDSSRQMSDQSVTYQEFGYQPTIDFNQPTSQVPPFNAANLTNNSNNMVNEDFISNFLSPFDNQGVNQGGNQDRSVRREVRRGQNENQEECYNNDDDN</sequence>
<organism evidence="1 2">
    <name type="scientific">Trifolium pratense</name>
    <name type="common">Red clover</name>
    <dbReference type="NCBI Taxonomy" id="57577"/>
    <lineage>
        <taxon>Eukaryota</taxon>
        <taxon>Viridiplantae</taxon>
        <taxon>Streptophyta</taxon>
        <taxon>Embryophyta</taxon>
        <taxon>Tracheophyta</taxon>
        <taxon>Spermatophyta</taxon>
        <taxon>Magnoliopsida</taxon>
        <taxon>eudicotyledons</taxon>
        <taxon>Gunneridae</taxon>
        <taxon>Pentapetalae</taxon>
        <taxon>rosids</taxon>
        <taxon>fabids</taxon>
        <taxon>Fabales</taxon>
        <taxon>Fabaceae</taxon>
        <taxon>Papilionoideae</taxon>
        <taxon>50 kb inversion clade</taxon>
        <taxon>NPAAA clade</taxon>
        <taxon>Hologalegina</taxon>
        <taxon>IRL clade</taxon>
        <taxon>Trifolieae</taxon>
        <taxon>Trifolium</taxon>
    </lineage>
</organism>
<comment type="caution">
    <text evidence="1">The sequence shown here is derived from an EMBL/GenBank/DDBJ whole genome shotgun (WGS) entry which is preliminary data.</text>
</comment>
<protein>
    <submittedName>
        <fullName evidence="1">Uncharacterized protein</fullName>
    </submittedName>
</protein>
<proteinExistence type="predicted"/>